<evidence type="ECO:0000256" key="2">
    <source>
        <dbReference type="SAM" id="SignalP"/>
    </source>
</evidence>
<comment type="caution">
    <text evidence="4">The sequence shown here is derived from an EMBL/GenBank/DDBJ whole genome shotgun (WGS) entry which is preliminary data.</text>
</comment>
<dbReference type="EMBL" id="DUZY01000001">
    <property type="protein sequence ID" value="DAD24942.1"/>
    <property type="molecule type" value="Genomic_DNA"/>
</dbReference>
<dbReference type="InterPro" id="IPR036378">
    <property type="entry name" value="FAS1_dom_sf"/>
</dbReference>
<reference evidence="4 5" key="1">
    <citation type="journal article" date="2020" name="Mol. Biol. Evol.">
        <title>Distinct Expression and Methylation Patterns for Genes with Different Fates following a Single Whole-Genome Duplication in Flowering Plants.</title>
        <authorList>
            <person name="Shi T."/>
            <person name="Rahmani R.S."/>
            <person name="Gugger P.F."/>
            <person name="Wang M."/>
            <person name="Li H."/>
            <person name="Zhang Y."/>
            <person name="Li Z."/>
            <person name="Wang Q."/>
            <person name="Van de Peer Y."/>
            <person name="Marchal K."/>
            <person name="Chen J."/>
        </authorList>
    </citation>
    <scope>NUCLEOTIDE SEQUENCE [LARGE SCALE GENOMIC DNA]</scope>
    <source>
        <tissue evidence="4">Leaf</tissue>
    </source>
</reference>
<feature type="signal peptide" evidence="2">
    <location>
        <begin position="1"/>
        <end position="34"/>
    </location>
</feature>
<dbReference type="Pfam" id="PF02469">
    <property type="entry name" value="Fasciclin"/>
    <property type="match status" value="1"/>
</dbReference>
<dbReference type="PANTHER" id="PTHR33985:SF20">
    <property type="entry name" value="FAS1 DOMAIN-CONTAINING PROTEIN"/>
    <property type="match status" value="1"/>
</dbReference>
<accession>A0A822XY53</accession>
<evidence type="ECO:0000256" key="1">
    <source>
        <dbReference type="ARBA" id="ARBA00007843"/>
    </source>
</evidence>
<name>A0A822XY53_NELNU</name>
<keyword evidence="2" id="KW-0732">Signal</keyword>
<dbReference type="InterPro" id="IPR000782">
    <property type="entry name" value="FAS1_domain"/>
</dbReference>
<evidence type="ECO:0000313" key="5">
    <source>
        <dbReference type="Proteomes" id="UP000607653"/>
    </source>
</evidence>
<sequence length="538" mass="57623">MAILLNQGPSLSFFKLSLTFPLFFLLLSLAVSTASSPAAAASSSAAETLRNRGYSFFANAIAAAIDLRGWNGTGTVFATPDSSFSYATAKFKNGRAPPPPATSLLLYHTLRETLLFEDLRTLPVGKAFPTFARRNCLYICKNPSGELGIAGRKKPKGYCVIIRQPNLYVQEDLIIHGVDAILDPSSGSKCRISPVDLLTGTASSPYSKVDRDSFLDDAVTVLRSRGYSVVATSMVVRHKDLTNLTGVTVFAPSDESLFTLTDGFRYDFRYHAVPQLLRLSDLKRLPNGSKIKTLVPGKEIVVRSVNGVILVNGIKVDSTEIYNNRSVVIIGISHPMPTRNGLFITAFPHMNQDSGQFVGGWSDFSISPMTADPPYFPEIGVPPTTVESPFYSDTEFQSSAIYGGEIALGPMTQERTAGDDGSPDPAKSVVPTTAPLSFTGYGDENLLKIKGNNSPSPSAYASVSSSSSNARCSPAVANVKIDGISSALLAELGEFFCPFNGRINAEEPDVAPVSSSIDSGQPGNDDIPPLFSFPTAYF</sequence>
<dbReference type="PANTHER" id="PTHR33985">
    <property type="entry name" value="OS02G0491300 PROTEIN-RELATED"/>
    <property type="match status" value="1"/>
</dbReference>
<protein>
    <recommendedName>
        <fullName evidence="3">FAS1 domain-containing protein</fullName>
    </recommendedName>
</protein>
<feature type="domain" description="FAS1" evidence="3">
    <location>
        <begin position="215"/>
        <end position="340"/>
    </location>
</feature>
<feature type="chain" id="PRO_5032772293" description="FAS1 domain-containing protein" evidence="2">
    <location>
        <begin position="35"/>
        <end position="538"/>
    </location>
</feature>
<dbReference type="SMART" id="SM00554">
    <property type="entry name" value="FAS1"/>
    <property type="match status" value="2"/>
</dbReference>
<dbReference type="PROSITE" id="PS50213">
    <property type="entry name" value="FAS1"/>
    <property type="match status" value="1"/>
</dbReference>
<dbReference type="SUPFAM" id="SSF82153">
    <property type="entry name" value="FAS1 domain"/>
    <property type="match status" value="2"/>
</dbReference>
<proteinExistence type="inferred from homology"/>
<evidence type="ECO:0000259" key="3">
    <source>
        <dbReference type="PROSITE" id="PS50213"/>
    </source>
</evidence>
<organism evidence="4 5">
    <name type="scientific">Nelumbo nucifera</name>
    <name type="common">Sacred lotus</name>
    <dbReference type="NCBI Taxonomy" id="4432"/>
    <lineage>
        <taxon>Eukaryota</taxon>
        <taxon>Viridiplantae</taxon>
        <taxon>Streptophyta</taxon>
        <taxon>Embryophyta</taxon>
        <taxon>Tracheophyta</taxon>
        <taxon>Spermatophyta</taxon>
        <taxon>Magnoliopsida</taxon>
        <taxon>Proteales</taxon>
        <taxon>Nelumbonaceae</taxon>
        <taxon>Nelumbo</taxon>
    </lineage>
</organism>
<dbReference type="AlphaFoldDB" id="A0A822XY53"/>
<gene>
    <name evidence="4" type="ORF">HUJ06_026406</name>
</gene>
<evidence type="ECO:0000313" key="4">
    <source>
        <dbReference type="EMBL" id="DAD24942.1"/>
    </source>
</evidence>
<keyword evidence="5" id="KW-1185">Reference proteome</keyword>
<dbReference type="InterPro" id="IPR052806">
    <property type="entry name" value="Fasciclin-like_AGP"/>
</dbReference>
<dbReference type="Proteomes" id="UP000607653">
    <property type="component" value="Unassembled WGS sequence"/>
</dbReference>
<dbReference type="Gene3D" id="2.30.180.10">
    <property type="entry name" value="FAS1 domain"/>
    <property type="match status" value="2"/>
</dbReference>
<comment type="similarity">
    <text evidence="1">Belongs to the fasciclin-like AGP family.</text>
</comment>